<evidence type="ECO:0000313" key="3">
    <source>
        <dbReference type="Proteomes" id="UP000602284"/>
    </source>
</evidence>
<comment type="caution">
    <text evidence="2">The sequence shown here is derived from an EMBL/GenBank/DDBJ whole genome shotgun (WGS) entry which is preliminary data.</text>
</comment>
<keyword evidence="3" id="KW-1185">Reference proteome</keyword>
<name>A0ABS1J6D6_9BACL</name>
<evidence type="ECO:0000313" key="2">
    <source>
        <dbReference type="EMBL" id="MBL0385624.1"/>
    </source>
</evidence>
<dbReference type="Proteomes" id="UP000602284">
    <property type="component" value="Unassembled WGS sequence"/>
</dbReference>
<dbReference type="SUPFAM" id="SSF52821">
    <property type="entry name" value="Rhodanese/Cell cycle control phosphatase"/>
    <property type="match status" value="1"/>
</dbReference>
<dbReference type="Gene3D" id="3.40.250.10">
    <property type="entry name" value="Rhodanese-like domain"/>
    <property type="match status" value="1"/>
</dbReference>
<dbReference type="CDD" id="cd00158">
    <property type="entry name" value="RHOD"/>
    <property type="match status" value="1"/>
</dbReference>
<dbReference type="Pfam" id="PF00581">
    <property type="entry name" value="Rhodanese"/>
    <property type="match status" value="1"/>
</dbReference>
<dbReference type="RefSeq" id="WP_201631009.1">
    <property type="nucleotide sequence ID" value="NZ_JAEQNB010000001.1"/>
</dbReference>
<evidence type="ECO:0000259" key="1">
    <source>
        <dbReference type="PROSITE" id="PS50206"/>
    </source>
</evidence>
<dbReference type="InterPro" id="IPR036873">
    <property type="entry name" value="Rhodanese-like_dom_sf"/>
</dbReference>
<dbReference type="EMBL" id="JAEQNB010000001">
    <property type="protein sequence ID" value="MBL0385624.1"/>
    <property type="molecule type" value="Genomic_DNA"/>
</dbReference>
<dbReference type="PANTHER" id="PTHR43031">
    <property type="entry name" value="FAD-DEPENDENT OXIDOREDUCTASE"/>
    <property type="match status" value="1"/>
</dbReference>
<feature type="domain" description="Rhodanese" evidence="1">
    <location>
        <begin position="40"/>
        <end position="125"/>
    </location>
</feature>
<dbReference type="SMART" id="SM00450">
    <property type="entry name" value="RHOD"/>
    <property type="match status" value="1"/>
</dbReference>
<proteinExistence type="predicted"/>
<dbReference type="PANTHER" id="PTHR43031:SF17">
    <property type="entry name" value="SULFURTRANSFERASE YTWF-RELATED"/>
    <property type="match status" value="1"/>
</dbReference>
<protein>
    <submittedName>
        <fullName evidence="2">Rhodanese-like domain-containing protein</fullName>
    </submittedName>
</protein>
<reference evidence="2 3" key="1">
    <citation type="submission" date="2021-01" db="EMBL/GenBank/DDBJ databases">
        <title>Tumebacillus sp. strain ITR2 16S ribosomal RNA gene Genome sequencing and assembly.</title>
        <authorList>
            <person name="Kang M."/>
        </authorList>
    </citation>
    <scope>NUCLEOTIDE SEQUENCE [LARGE SCALE GENOMIC DNA]</scope>
    <source>
        <strain evidence="2 3">ITR2</strain>
    </source>
</reference>
<dbReference type="InterPro" id="IPR050229">
    <property type="entry name" value="GlpE_sulfurtransferase"/>
</dbReference>
<organism evidence="2 3">
    <name type="scientific">Tumebacillus amylolyticus</name>
    <dbReference type="NCBI Taxonomy" id="2801339"/>
    <lineage>
        <taxon>Bacteria</taxon>
        <taxon>Bacillati</taxon>
        <taxon>Bacillota</taxon>
        <taxon>Bacilli</taxon>
        <taxon>Bacillales</taxon>
        <taxon>Alicyclobacillaceae</taxon>
        <taxon>Tumebacillus</taxon>
    </lineage>
</organism>
<dbReference type="InterPro" id="IPR001763">
    <property type="entry name" value="Rhodanese-like_dom"/>
</dbReference>
<dbReference type="PROSITE" id="PS50206">
    <property type="entry name" value="RHODANESE_3"/>
    <property type="match status" value="1"/>
</dbReference>
<sequence>MNWIPFLIFVVVLWFVVSRMLPVKGLRNLTETEIASLMKQTRDHEFIDVREVHEYGGGHIRGFKNIPLSQLSSRISEIDPSHTLVLTCQSGMRSRQAARVLRKHGFQNICQLPTGVSGWSGKLVK</sequence>
<gene>
    <name evidence="2" type="ORF">JJB07_03080</name>
</gene>
<accession>A0ABS1J6D6</accession>